<dbReference type="EnsemblMetazoa" id="G22356.11">
    <property type="protein sequence ID" value="G22356.11:cds"/>
    <property type="gene ID" value="G22356"/>
</dbReference>
<dbReference type="GO" id="GO:0008083">
    <property type="term" value="F:growth factor activity"/>
    <property type="evidence" value="ECO:0007669"/>
    <property type="project" value="TreeGrafter"/>
</dbReference>
<feature type="domain" description="C-type lectin" evidence="6">
    <location>
        <begin position="295"/>
        <end position="390"/>
    </location>
</feature>
<keyword evidence="3 5" id="KW-0732">Signal</keyword>
<evidence type="ECO:0000256" key="5">
    <source>
        <dbReference type="SAM" id="SignalP"/>
    </source>
</evidence>
<organism evidence="7 8">
    <name type="scientific">Magallana gigas</name>
    <name type="common">Pacific oyster</name>
    <name type="synonym">Crassostrea gigas</name>
    <dbReference type="NCBI Taxonomy" id="29159"/>
    <lineage>
        <taxon>Eukaryota</taxon>
        <taxon>Metazoa</taxon>
        <taxon>Spiralia</taxon>
        <taxon>Lophotrochozoa</taxon>
        <taxon>Mollusca</taxon>
        <taxon>Bivalvia</taxon>
        <taxon>Autobranchia</taxon>
        <taxon>Pteriomorphia</taxon>
        <taxon>Ostreida</taxon>
        <taxon>Ostreoidea</taxon>
        <taxon>Ostreidae</taxon>
        <taxon>Magallana</taxon>
    </lineage>
</organism>
<dbReference type="InterPro" id="IPR001304">
    <property type="entry name" value="C-type_lectin-like"/>
</dbReference>
<dbReference type="InterPro" id="IPR016187">
    <property type="entry name" value="CTDL_fold"/>
</dbReference>
<evidence type="ECO:0000256" key="2">
    <source>
        <dbReference type="ARBA" id="ARBA00022525"/>
    </source>
</evidence>
<reference evidence="7" key="1">
    <citation type="submission" date="2022-08" db="UniProtKB">
        <authorList>
            <consortium name="EnsemblMetazoa"/>
        </authorList>
    </citation>
    <scope>IDENTIFICATION</scope>
    <source>
        <strain evidence="7">05x7-T-G4-1.051#20</strain>
    </source>
</reference>
<name>A0A8W8KAE1_MAGGI</name>
<dbReference type="PANTHER" id="PTHR22799">
    <property type="entry name" value="TETRANECTIN-RELATED"/>
    <property type="match status" value="1"/>
</dbReference>
<dbReference type="PANTHER" id="PTHR22799:SF1">
    <property type="entry name" value="C-TYPE LECTIN DOMAIN FAMILY 11 MEMBER A"/>
    <property type="match status" value="1"/>
</dbReference>
<evidence type="ECO:0000259" key="6">
    <source>
        <dbReference type="PROSITE" id="PS50041"/>
    </source>
</evidence>
<proteinExistence type="predicted"/>
<keyword evidence="2" id="KW-0964">Secreted</keyword>
<feature type="signal peptide" evidence="5">
    <location>
        <begin position="1"/>
        <end position="19"/>
    </location>
</feature>
<dbReference type="PROSITE" id="PS50041">
    <property type="entry name" value="C_TYPE_LECTIN_2"/>
    <property type="match status" value="1"/>
</dbReference>
<feature type="chain" id="PRO_5036480485" description="C-type lectin domain-containing protein" evidence="5">
    <location>
        <begin position="20"/>
        <end position="456"/>
    </location>
</feature>
<protein>
    <recommendedName>
        <fullName evidence="6">C-type lectin domain-containing protein</fullName>
    </recommendedName>
</protein>
<evidence type="ECO:0000256" key="1">
    <source>
        <dbReference type="ARBA" id="ARBA00004613"/>
    </source>
</evidence>
<dbReference type="SMART" id="SM00034">
    <property type="entry name" value="CLECT"/>
    <property type="match status" value="1"/>
</dbReference>
<dbReference type="GO" id="GO:0005615">
    <property type="term" value="C:extracellular space"/>
    <property type="evidence" value="ECO:0007669"/>
    <property type="project" value="TreeGrafter"/>
</dbReference>
<accession>A0A8W8KAE1</accession>
<comment type="subcellular location">
    <subcellularLocation>
        <location evidence="1">Secreted</location>
    </subcellularLocation>
</comment>
<evidence type="ECO:0000256" key="3">
    <source>
        <dbReference type="ARBA" id="ARBA00022729"/>
    </source>
</evidence>
<dbReference type="GO" id="GO:0030246">
    <property type="term" value="F:carbohydrate binding"/>
    <property type="evidence" value="ECO:0007669"/>
    <property type="project" value="UniProtKB-KW"/>
</dbReference>
<keyword evidence="8" id="KW-1185">Reference proteome</keyword>
<dbReference type="AlphaFoldDB" id="A0A8W8KAE1"/>
<dbReference type="CDD" id="cd00037">
    <property type="entry name" value="CLECT"/>
    <property type="match status" value="1"/>
</dbReference>
<evidence type="ECO:0000313" key="7">
    <source>
        <dbReference type="EnsemblMetazoa" id="G22356.11:cds"/>
    </source>
</evidence>
<dbReference type="SUPFAM" id="SSF56436">
    <property type="entry name" value="C-type lectin-like"/>
    <property type="match status" value="1"/>
</dbReference>
<dbReference type="Pfam" id="PF00059">
    <property type="entry name" value="Lectin_C"/>
    <property type="match status" value="1"/>
</dbReference>
<evidence type="ECO:0000256" key="4">
    <source>
        <dbReference type="ARBA" id="ARBA00022734"/>
    </source>
</evidence>
<evidence type="ECO:0000313" key="8">
    <source>
        <dbReference type="Proteomes" id="UP000005408"/>
    </source>
</evidence>
<dbReference type="InterPro" id="IPR016186">
    <property type="entry name" value="C-type_lectin-like/link_sf"/>
</dbReference>
<dbReference type="Proteomes" id="UP000005408">
    <property type="component" value="Unassembled WGS sequence"/>
</dbReference>
<keyword evidence="4" id="KW-0430">Lectin</keyword>
<dbReference type="Gene3D" id="3.10.100.10">
    <property type="entry name" value="Mannose-Binding Protein A, subunit A"/>
    <property type="match status" value="1"/>
</dbReference>
<dbReference type="InterPro" id="IPR051663">
    <property type="entry name" value="CLec_Tetranectin-domain"/>
</dbReference>
<sequence length="456" mass="52608">MKKLTLFQLLYGLFNYCSSQTVYPNVCMDISTDLNRIVRNIFLEGFIEFKKDIAKIRAAQNRKWSDDFKETKNTINKLDEDQQRTKNSVTELRRELSNHISRTESLVHGNRAIFLEKMTNLSNAIDDRDQRFKLMDTEVISLQDKCTDQKDNITELRDTLKMLLREQEWMVSNVSELQGKMQEMRDAISVIHQQSSVQLNHTEDSLRRFFVESFQNITNEYSGNLQNISKQNVTSLFEVVFKQADAAVALKEEIGKYAWMMERLQVEIGELKQNITLNKGTPSSPVTCPIGWSMFETSCYMAVNQQLSWNNASMKCLMSGSKLVEIETKAENDFLTTSLQNFKTGEGYWTGGKDDVTEGLWVWVSSGATFGFLDWNQGEPNDHGGDMLCAPRKSNPKLSYKTFPKHKSMRPAVTANDFLEYFKTLEGTTLTEDLHPKLDEESMFEELEKEIVFEEI</sequence>